<comment type="caution">
    <text evidence="1">The sequence shown here is derived from an EMBL/GenBank/DDBJ whole genome shotgun (WGS) entry which is preliminary data.</text>
</comment>
<dbReference type="Proteomes" id="UP000821845">
    <property type="component" value="Chromosome 5"/>
</dbReference>
<reference evidence="1" key="1">
    <citation type="submission" date="2020-05" db="EMBL/GenBank/DDBJ databases">
        <title>Large-scale comparative analyses of tick genomes elucidate their genetic diversity and vector capacities.</title>
        <authorList>
            <person name="Jia N."/>
            <person name="Wang J."/>
            <person name="Shi W."/>
            <person name="Du L."/>
            <person name="Sun Y."/>
            <person name="Zhan W."/>
            <person name="Jiang J."/>
            <person name="Wang Q."/>
            <person name="Zhang B."/>
            <person name="Ji P."/>
            <person name="Sakyi L.B."/>
            <person name="Cui X."/>
            <person name="Yuan T."/>
            <person name="Jiang B."/>
            <person name="Yang W."/>
            <person name="Lam T.T.-Y."/>
            <person name="Chang Q."/>
            <person name="Ding S."/>
            <person name="Wang X."/>
            <person name="Zhu J."/>
            <person name="Ruan X."/>
            <person name="Zhao L."/>
            <person name="Wei J."/>
            <person name="Que T."/>
            <person name="Du C."/>
            <person name="Cheng J."/>
            <person name="Dai P."/>
            <person name="Han X."/>
            <person name="Huang E."/>
            <person name="Gao Y."/>
            <person name="Liu J."/>
            <person name="Shao H."/>
            <person name="Ye R."/>
            <person name="Li L."/>
            <person name="Wei W."/>
            <person name="Wang X."/>
            <person name="Wang C."/>
            <person name="Yang T."/>
            <person name="Huo Q."/>
            <person name="Li W."/>
            <person name="Guo W."/>
            <person name="Chen H."/>
            <person name="Zhou L."/>
            <person name="Ni X."/>
            <person name="Tian J."/>
            <person name="Zhou Y."/>
            <person name="Sheng Y."/>
            <person name="Liu T."/>
            <person name="Pan Y."/>
            <person name="Xia L."/>
            <person name="Li J."/>
            <person name="Zhao F."/>
            <person name="Cao W."/>
        </authorList>
    </citation>
    <scope>NUCLEOTIDE SEQUENCE</scope>
    <source>
        <strain evidence="1">Hyas-2018</strain>
    </source>
</reference>
<proteinExistence type="predicted"/>
<evidence type="ECO:0000313" key="1">
    <source>
        <dbReference type="EMBL" id="KAH6930022.1"/>
    </source>
</evidence>
<protein>
    <submittedName>
        <fullName evidence="1">Uncharacterized protein</fullName>
    </submittedName>
</protein>
<dbReference type="EMBL" id="CM023485">
    <property type="protein sequence ID" value="KAH6930022.1"/>
    <property type="molecule type" value="Genomic_DNA"/>
</dbReference>
<organism evidence="1 2">
    <name type="scientific">Hyalomma asiaticum</name>
    <name type="common">Tick</name>
    <dbReference type="NCBI Taxonomy" id="266040"/>
    <lineage>
        <taxon>Eukaryota</taxon>
        <taxon>Metazoa</taxon>
        <taxon>Ecdysozoa</taxon>
        <taxon>Arthropoda</taxon>
        <taxon>Chelicerata</taxon>
        <taxon>Arachnida</taxon>
        <taxon>Acari</taxon>
        <taxon>Parasitiformes</taxon>
        <taxon>Ixodida</taxon>
        <taxon>Ixodoidea</taxon>
        <taxon>Ixodidae</taxon>
        <taxon>Hyalomminae</taxon>
        <taxon>Hyalomma</taxon>
    </lineage>
</organism>
<accession>A0ACB7SA39</accession>
<keyword evidence="2" id="KW-1185">Reference proteome</keyword>
<evidence type="ECO:0000313" key="2">
    <source>
        <dbReference type="Proteomes" id="UP000821845"/>
    </source>
</evidence>
<gene>
    <name evidence="1" type="ORF">HPB50_008093</name>
</gene>
<sequence>MGACNRAVLASDNVELLGSGLNEKVVISGAAMSNMINRRPVKRRAIINTQPLTRAAHAGVALVVSASSNEALLLQGAQLDHEESEEETGLRDHRECEDLTASLDHQDQR</sequence>
<name>A0ACB7SA39_HYAAI</name>